<accession>A0A382FX42</accession>
<evidence type="ECO:0000256" key="1">
    <source>
        <dbReference type="SAM" id="MobiDB-lite"/>
    </source>
</evidence>
<dbReference type="EMBL" id="UINC01051856">
    <property type="protein sequence ID" value="SVB66501.1"/>
    <property type="molecule type" value="Genomic_DNA"/>
</dbReference>
<dbReference type="AlphaFoldDB" id="A0A382FX42"/>
<feature type="region of interest" description="Disordered" evidence="1">
    <location>
        <begin position="86"/>
        <end position="157"/>
    </location>
</feature>
<reference evidence="2" key="1">
    <citation type="submission" date="2018-05" db="EMBL/GenBank/DDBJ databases">
        <authorList>
            <person name="Lanie J.A."/>
            <person name="Ng W.-L."/>
            <person name="Kazmierczak K.M."/>
            <person name="Andrzejewski T.M."/>
            <person name="Davidsen T.M."/>
            <person name="Wayne K.J."/>
            <person name="Tettelin H."/>
            <person name="Glass J.I."/>
            <person name="Rusch D."/>
            <person name="Podicherti R."/>
            <person name="Tsui H.-C.T."/>
            <person name="Winkler M.E."/>
        </authorList>
    </citation>
    <scope>NUCLEOTIDE SEQUENCE</scope>
</reference>
<organism evidence="2">
    <name type="scientific">marine metagenome</name>
    <dbReference type="NCBI Taxonomy" id="408172"/>
    <lineage>
        <taxon>unclassified sequences</taxon>
        <taxon>metagenomes</taxon>
        <taxon>ecological metagenomes</taxon>
    </lineage>
</organism>
<protein>
    <submittedName>
        <fullName evidence="2">Uncharacterized protein</fullName>
    </submittedName>
</protein>
<gene>
    <name evidence="2" type="ORF">METZ01_LOCUS219355</name>
</gene>
<evidence type="ECO:0000313" key="2">
    <source>
        <dbReference type="EMBL" id="SVB66501.1"/>
    </source>
</evidence>
<feature type="compositionally biased region" description="Basic and acidic residues" evidence="1">
    <location>
        <begin position="86"/>
        <end position="96"/>
    </location>
</feature>
<feature type="non-terminal residue" evidence="2">
    <location>
        <position position="1"/>
    </location>
</feature>
<sequence>VNILKDTCEEHIGTDLELERFKAKIREIWSRMLVETYKLHYDPEDEDSMSEEEYIEHNALRFADEPEQETELDSLMDMLDGLLDPKEELEDVKSEGKAPTYKGSGLKSNNEKGKIEATVYEVKSKTTKTPSDSRSGIKGGSYEGTPSGKISKKKDDPVITKYSPLIEEIKDELKSLIDRRRIGRRKMEFRL</sequence>
<proteinExistence type="predicted"/>
<name>A0A382FX42_9ZZZZ</name>